<dbReference type="AlphaFoldDB" id="A0A1I2PTM7"/>
<dbReference type="Proteomes" id="UP000198897">
    <property type="component" value="Unassembled WGS sequence"/>
</dbReference>
<dbReference type="GO" id="GO:0050660">
    <property type="term" value="F:flavin adenine dinucleotide binding"/>
    <property type="evidence" value="ECO:0007669"/>
    <property type="project" value="UniProtKB-UniRule"/>
</dbReference>
<evidence type="ECO:0000256" key="5">
    <source>
        <dbReference type="ARBA" id="ARBA00023002"/>
    </source>
</evidence>
<comment type="catalytic activity">
    <reaction evidence="6">
        <text>2 reduced [2Fe-2S]-[ferredoxin] + NADP(+) + H(+) = 2 oxidized [2Fe-2S]-[ferredoxin] + NADPH</text>
        <dbReference type="Rhea" id="RHEA:20125"/>
        <dbReference type="Rhea" id="RHEA-COMP:10000"/>
        <dbReference type="Rhea" id="RHEA-COMP:10001"/>
        <dbReference type="ChEBI" id="CHEBI:15378"/>
        <dbReference type="ChEBI" id="CHEBI:33737"/>
        <dbReference type="ChEBI" id="CHEBI:33738"/>
        <dbReference type="ChEBI" id="CHEBI:57783"/>
        <dbReference type="ChEBI" id="CHEBI:58349"/>
        <dbReference type="EC" id="1.18.1.2"/>
    </reaction>
</comment>
<evidence type="ECO:0000256" key="4">
    <source>
        <dbReference type="ARBA" id="ARBA00022857"/>
    </source>
</evidence>
<feature type="binding site" evidence="6">
    <location>
        <position position="87"/>
    </location>
    <ligand>
        <name>FAD</name>
        <dbReference type="ChEBI" id="CHEBI:57692"/>
    </ligand>
</feature>
<evidence type="ECO:0000259" key="7">
    <source>
        <dbReference type="Pfam" id="PF07992"/>
    </source>
</evidence>
<dbReference type="EC" id="1.18.1.2" evidence="6"/>
<evidence type="ECO:0000256" key="1">
    <source>
        <dbReference type="ARBA" id="ARBA00011738"/>
    </source>
</evidence>
<dbReference type="InterPro" id="IPR023753">
    <property type="entry name" value="FAD/NAD-binding_dom"/>
</dbReference>
<feature type="binding site" evidence="6">
    <location>
        <position position="122"/>
    </location>
    <ligand>
        <name>FAD</name>
        <dbReference type="ChEBI" id="CHEBI:57692"/>
    </ligand>
</feature>
<dbReference type="OrthoDB" id="2960536at2"/>
<dbReference type="Pfam" id="PF07992">
    <property type="entry name" value="Pyr_redox_2"/>
    <property type="match status" value="1"/>
</dbReference>
<sequence>MNEMFDVTIIGGGTTGLYTSFYSGMRGLKTKVIEYHQDLGGKVAFFYPEKKIYDVGGFLGVRGEDLVTEVENQALSVQPVIVTGEQIQTIDKQEDGSFILTTAIGEQHFSKTVIVASGLGTFEMESLQVEGSSQYEGRYIHYTIQNVNQYAGKKVAVISQSRVGIDWALALEKVAEEVHLINRGKEFKAVYEQDIETLEQSSVHVYRNHKVEELAGDGQVLTGVTLQDGTELDVEHILVYEGLNIEKSLYDSWGLETEKGRIPVGTDMCTSIDGVFAAGDAAIYPSKTMLIASGFSEAMTAVNSAAMFLDPKAKAQVYSTVIYKHAKD</sequence>
<gene>
    <name evidence="8" type="ORF">SAMN05216353_1276</name>
</gene>
<feature type="binding site" evidence="6">
    <location>
        <position position="15"/>
    </location>
    <ligand>
        <name>FAD</name>
        <dbReference type="ChEBI" id="CHEBI:57692"/>
    </ligand>
</feature>
<dbReference type="EMBL" id="FOOG01000027">
    <property type="protein sequence ID" value="SFG18459.1"/>
    <property type="molecule type" value="Genomic_DNA"/>
</dbReference>
<keyword evidence="3 6" id="KW-0274">FAD</keyword>
<dbReference type="GO" id="GO:0050661">
    <property type="term" value="F:NADP binding"/>
    <property type="evidence" value="ECO:0007669"/>
    <property type="project" value="UniProtKB-UniRule"/>
</dbReference>
<comment type="caution">
    <text evidence="6">Lacks conserved residue(s) required for the propagation of feature annotation.</text>
</comment>
<dbReference type="RefSeq" id="WP_089752666.1">
    <property type="nucleotide sequence ID" value="NZ_FOOG01000027.1"/>
</dbReference>
<proteinExistence type="inferred from homology"/>
<evidence type="ECO:0000256" key="3">
    <source>
        <dbReference type="ARBA" id="ARBA00022827"/>
    </source>
</evidence>
<keyword evidence="2 6" id="KW-0285">Flavoprotein</keyword>
<dbReference type="PRINTS" id="PR00469">
    <property type="entry name" value="PNDRDTASEII"/>
</dbReference>
<dbReference type="SUPFAM" id="SSF51905">
    <property type="entry name" value="FAD/NAD(P)-binding domain"/>
    <property type="match status" value="1"/>
</dbReference>
<feature type="binding site" evidence="6">
    <location>
        <position position="280"/>
    </location>
    <ligand>
        <name>FAD</name>
        <dbReference type="ChEBI" id="CHEBI:57692"/>
    </ligand>
</feature>
<feature type="binding site" evidence="6">
    <location>
        <position position="42"/>
    </location>
    <ligand>
        <name>FAD</name>
        <dbReference type="ChEBI" id="CHEBI:57692"/>
    </ligand>
</feature>
<organism evidence="8 9">
    <name type="scientific">Halobacillus alkaliphilus</name>
    <dbReference type="NCBI Taxonomy" id="396056"/>
    <lineage>
        <taxon>Bacteria</taxon>
        <taxon>Bacillati</taxon>
        <taxon>Bacillota</taxon>
        <taxon>Bacilli</taxon>
        <taxon>Bacillales</taxon>
        <taxon>Bacillaceae</taxon>
        <taxon>Halobacillus</taxon>
    </lineage>
</organism>
<keyword evidence="9" id="KW-1185">Reference proteome</keyword>
<evidence type="ECO:0000313" key="8">
    <source>
        <dbReference type="EMBL" id="SFG18459.1"/>
    </source>
</evidence>
<dbReference type="InterPro" id="IPR022890">
    <property type="entry name" value="Fd--NADP_Rdtase_type_2"/>
</dbReference>
<reference evidence="9" key="1">
    <citation type="submission" date="2016-10" db="EMBL/GenBank/DDBJ databases">
        <authorList>
            <person name="Varghese N."/>
            <person name="Submissions S."/>
        </authorList>
    </citation>
    <scope>NUCLEOTIDE SEQUENCE [LARGE SCALE GENOMIC DNA]</scope>
    <source>
        <strain evidence="9">FP5</strain>
    </source>
</reference>
<protein>
    <recommendedName>
        <fullName evidence="6">Ferredoxin--NADP reductase</fullName>
        <shortName evidence="6">FNR</shortName>
        <shortName evidence="6">Fd-NADP(+) reductase</shortName>
        <ecNumber evidence="6">1.18.1.2</ecNumber>
    </recommendedName>
</protein>
<dbReference type="HAMAP" id="MF_01685">
    <property type="entry name" value="FENR2"/>
    <property type="match status" value="1"/>
</dbReference>
<feature type="domain" description="FAD/NAD(P)-binding" evidence="7">
    <location>
        <begin position="5"/>
        <end position="302"/>
    </location>
</feature>
<name>A0A1I2PTM7_9BACI</name>
<accession>A0A1I2PTM7</accession>
<dbReference type="InterPro" id="IPR036188">
    <property type="entry name" value="FAD/NAD-bd_sf"/>
</dbReference>
<dbReference type="Gene3D" id="3.50.50.60">
    <property type="entry name" value="FAD/NAD(P)-binding domain"/>
    <property type="match status" value="2"/>
</dbReference>
<comment type="subunit">
    <text evidence="1 6">Homodimer.</text>
</comment>
<keyword evidence="4 6" id="KW-0521">NADP</keyword>
<feature type="binding site" evidence="6">
    <location>
        <position position="34"/>
    </location>
    <ligand>
        <name>FAD</name>
        <dbReference type="ChEBI" id="CHEBI:57692"/>
    </ligand>
</feature>
<keyword evidence="5 6" id="KW-0560">Oxidoreductase</keyword>
<comment type="similarity">
    <text evidence="6">Belongs to the ferredoxin--NADP reductase type 2 family.</text>
</comment>
<evidence type="ECO:0000313" key="9">
    <source>
        <dbReference type="Proteomes" id="UP000198897"/>
    </source>
</evidence>
<dbReference type="GO" id="GO:0004324">
    <property type="term" value="F:ferredoxin-NADP+ reductase activity"/>
    <property type="evidence" value="ECO:0007669"/>
    <property type="project" value="UniProtKB-UniRule"/>
</dbReference>
<dbReference type="PANTHER" id="PTHR48105">
    <property type="entry name" value="THIOREDOXIN REDUCTASE 1-RELATED-RELATED"/>
    <property type="match status" value="1"/>
</dbReference>
<dbReference type="InterPro" id="IPR050097">
    <property type="entry name" value="Ferredoxin-NADP_redctase_2"/>
</dbReference>
<comment type="cofactor">
    <cofactor evidence="6">
        <name>FAD</name>
        <dbReference type="ChEBI" id="CHEBI:57692"/>
    </cofactor>
    <text evidence="6">Binds 1 FAD per subunit.</text>
</comment>
<evidence type="ECO:0000256" key="6">
    <source>
        <dbReference type="HAMAP-Rule" id="MF_01685"/>
    </source>
</evidence>
<evidence type="ECO:0000256" key="2">
    <source>
        <dbReference type="ARBA" id="ARBA00022630"/>
    </source>
</evidence>
<dbReference type="PRINTS" id="PR00368">
    <property type="entry name" value="FADPNR"/>
</dbReference>
<feature type="binding site" evidence="6">
    <location>
        <position position="47"/>
    </location>
    <ligand>
        <name>FAD</name>
        <dbReference type="ChEBI" id="CHEBI:57692"/>
    </ligand>
</feature>